<dbReference type="OrthoDB" id="423570at2"/>
<accession>A0A139X5Q8</accession>
<dbReference type="AlphaFoldDB" id="A0A139X5Q8"/>
<evidence type="ECO:0000313" key="2">
    <source>
        <dbReference type="Proteomes" id="UP000076925"/>
    </source>
</evidence>
<gene>
    <name evidence="1" type="ORF">WA1_29135</name>
</gene>
<dbReference type="EMBL" id="ANNX02000031">
    <property type="protein sequence ID" value="KYC40024.1"/>
    <property type="molecule type" value="Genomic_DNA"/>
</dbReference>
<protein>
    <recommendedName>
        <fullName evidence="3">Transcription factor RcaD</fullName>
    </recommendedName>
</protein>
<dbReference type="Proteomes" id="UP000076925">
    <property type="component" value="Unassembled WGS sequence"/>
</dbReference>
<proteinExistence type="predicted"/>
<reference evidence="1 2" key="1">
    <citation type="journal article" date="2013" name="Genome Biol. Evol.">
        <title>Genomes of Stigonematalean cyanobacteria (subsection V) and the evolution of oxygenic photosynthesis from prokaryotes to plastids.</title>
        <authorList>
            <person name="Dagan T."/>
            <person name="Roettger M."/>
            <person name="Stucken K."/>
            <person name="Landan G."/>
            <person name="Koch R."/>
            <person name="Major P."/>
            <person name="Gould S.B."/>
            <person name="Goremykin V.V."/>
            <person name="Rippka R."/>
            <person name="Tandeau de Marsac N."/>
            <person name="Gugger M."/>
            <person name="Lockhart P.J."/>
            <person name="Allen J.F."/>
            <person name="Brune I."/>
            <person name="Maus I."/>
            <person name="Puhler A."/>
            <person name="Martin W.F."/>
        </authorList>
    </citation>
    <scope>NUCLEOTIDE SEQUENCE [LARGE SCALE GENOMIC DNA]</scope>
    <source>
        <strain evidence="1 2">PCC 7110</strain>
    </source>
</reference>
<comment type="caution">
    <text evidence="1">The sequence shown here is derived from an EMBL/GenBank/DDBJ whole genome shotgun (WGS) entry which is preliminary data.</text>
</comment>
<evidence type="ECO:0008006" key="3">
    <source>
        <dbReference type="Google" id="ProtNLM"/>
    </source>
</evidence>
<organism evidence="1 2">
    <name type="scientific">Scytonema hofmannii PCC 7110</name>
    <dbReference type="NCBI Taxonomy" id="128403"/>
    <lineage>
        <taxon>Bacteria</taxon>
        <taxon>Bacillati</taxon>
        <taxon>Cyanobacteriota</taxon>
        <taxon>Cyanophyceae</taxon>
        <taxon>Nostocales</taxon>
        <taxon>Scytonemataceae</taxon>
        <taxon>Scytonema</taxon>
    </lineage>
</organism>
<evidence type="ECO:0000313" key="1">
    <source>
        <dbReference type="EMBL" id="KYC40024.1"/>
    </source>
</evidence>
<dbReference type="RefSeq" id="WP_017747082.1">
    <property type="nucleotide sequence ID" value="NZ_KQ976354.1"/>
</dbReference>
<sequence>MDTNELKFLLKLLGCPNYRSSLNTNTFQSFNGKEKICQSLSDRKLIDFSREIASIKILPAGDDLIKTETEQLAITPKELKVLKKISNASETITPSKINIKSLKSEQRDAILQSLCEKGLIEVETKIKKTNAEVWLTEEGSEYLRDRYIPEGVAIISLDLLTNYLLFIRKFLPSQPEPLSTSEPTNGGSAVATIVNLTDKEIVHTI</sequence>
<keyword evidence="2" id="KW-1185">Reference proteome</keyword>
<name>A0A139X5Q8_9CYAN</name>